<evidence type="ECO:0000256" key="2">
    <source>
        <dbReference type="ARBA" id="ARBA00022737"/>
    </source>
</evidence>
<dbReference type="PRINTS" id="PR00364">
    <property type="entry name" value="DISEASERSIST"/>
</dbReference>
<dbReference type="InterPro" id="IPR027417">
    <property type="entry name" value="P-loop_NTPase"/>
</dbReference>
<dbReference type="PANTHER" id="PTHR11017:SF570">
    <property type="entry name" value="DISEASE RESISTANCE PROTEIN (TIR-NBS CLASS)-RELATED"/>
    <property type="match status" value="1"/>
</dbReference>
<dbReference type="Pfam" id="PF01582">
    <property type="entry name" value="TIR"/>
    <property type="match status" value="1"/>
</dbReference>
<dbReference type="PANTHER" id="PTHR11017">
    <property type="entry name" value="LEUCINE-RICH REPEAT-CONTAINING PROTEIN"/>
    <property type="match status" value="1"/>
</dbReference>
<name>A0ABD1MF86_9FABA</name>
<dbReference type="Gene3D" id="3.80.10.10">
    <property type="entry name" value="Ribonuclease Inhibitor"/>
    <property type="match status" value="1"/>
</dbReference>
<accession>A0ABD1MF86</accession>
<protein>
    <recommendedName>
        <fullName evidence="4">TIR domain-containing protein</fullName>
    </recommendedName>
</protein>
<dbReference type="InterPro" id="IPR000157">
    <property type="entry name" value="TIR_dom"/>
</dbReference>
<evidence type="ECO:0000256" key="3">
    <source>
        <dbReference type="ARBA" id="ARBA00023027"/>
    </source>
</evidence>
<dbReference type="Gene3D" id="3.40.50.10140">
    <property type="entry name" value="Toll/interleukin-1 receptor homology (TIR) domain"/>
    <property type="match status" value="1"/>
</dbReference>
<dbReference type="Gene3D" id="1.10.8.430">
    <property type="entry name" value="Helical domain of apoptotic protease-activating factors"/>
    <property type="match status" value="1"/>
</dbReference>
<dbReference type="Gene3D" id="3.40.50.300">
    <property type="entry name" value="P-loop containing nucleotide triphosphate hydrolases"/>
    <property type="match status" value="1"/>
</dbReference>
<dbReference type="SMART" id="SM00255">
    <property type="entry name" value="TIR"/>
    <property type="match status" value="1"/>
</dbReference>
<sequence length="1153" mass="131765">MMGQQSSSSSPSKPKHTYDVFLSFRGEDTRFGFTGNLYSALSQRGIFTFIDENGLRKGEEITPSLRKAIQESRNSIVIFSKNYAASTFCLNELVEILECHANHNMWILPVFYDIDPSHVRYQKGSYEEAFAMHERGRFKHDFEKLQKWKMALRRAADLSGLHFKNRGEYEFEFIKKITEEVSSKLHPHVLHIADYPVGLQARMQQIQQLMDASFDNKVTMLGIHGMGGIGKSTLARAIYNLKAHQFEAASFIADVRENSIKHGLVHIQETILSELVGERNIKLGDVYRGIPILQQRLCRKRVLLVLDDIEKKEQLQATAGGLDWFGRGSIIIITTRDKHLLKCHKVENLYEVNELNDNQSLELFRWNAFKNKKVDPNYMELIKRALYYANGLPVALEIIGSNMFHKTLAEWDSAIEAYEKFPNRDVQKILRVSYDSLDTNEREIFLDIACFFSGYTLRYVTDMLMARGFHPKIGIKVLKDKSLIKTVKQSDDTEIDTIYDQIVIMHDMIRSMGKEIVDEQSKWPHKRNRLWFYDDIVSVLKMNTENDAVEVMRLDMPEDQEKIQGNQKVFGKMKKLQMIHIEEKGECLPIPKYLPNSLTVLTWMGYPAVLRHLILRSCKNIRRIPNMSGLPSLTTLDIDECTNLIEIHDSVGFLCNLKVFTAGGCTKLTFGPSAIKLPSLEHLCLRDCSSLVNFPEILAPMKKLKIVQLEGTAMKHLPLSINNLEGLQQDLCLERGKIPEHNEPSNFFRKLPLFFPNLKELYLNDSDLIILPACIEECHSLKLLFVYNCKKLKEIRGFPPSITQFSAENTSVEAVSQIVKLLLRQAISSTTIDFYAMPGQRIPEWFDHSIRGNSLLFLFRKELPSLTVCAVSEVWDNIKPPFEVSFDFFVTTNDNDISVCGYYWYHQFCISGNDHIFMINTQNHLCHPMNSNIERALETNEWIRGKITFAFNAAEEDSRNLQIIKSVGVYVNRAFSSLENIRYTRLQVELQLAPSSTPTCRGVTYKGTPTMNRPGSALDDRTSTSALQRKIHHRLDKASKPSECPRRYILGLARPLSQTSEPSECPRSLGLGCATETSFNLAKSWVGQKSKVTCNIHDPQAWDTTDSIGYKCDGGYKYDGGFDGYTKTVTEELLSFGGNGCRILRVKDYGPLD</sequence>
<dbReference type="EMBL" id="JBGMDY010000005">
    <property type="protein sequence ID" value="KAL2334414.1"/>
    <property type="molecule type" value="Genomic_DNA"/>
</dbReference>
<dbReference type="InterPro" id="IPR032675">
    <property type="entry name" value="LRR_dom_sf"/>
</dbReference>
<dbReference type="Proteomes" id="UP001603857">
    <property type="component" value="Unassembled WGS sequence"/>
</dbReference>
<proteinExistence type="predicted"/>
<feature type="domain" description="TIR" evidence="4">
    <location>
        <begin position="16"/>
        <end position="185"/>
    </location>
</feature>
<dbReference type="SUPFAM" id="SSF52058">
    <property type="entry name" value="L domain-like"/>
    <property type="match status" value="1"/>
</dbReference>
<evidence type="ECO:0000313" key="5">
    <source>
        <dbReference type="EMBL" id="KAL2334414.1"/>
    </source>
</evidence>
<keyword evidence="2" id="KW-0677">Repeat</keyword>
<dbReference type="InterPro" id="IPR035897">
    <property type="entry name" value="Toll_tir_struct_dom_sf"/>
</dbReference>
<keyword evidence="6" id="KW-1185">Reference proteome</keyword>
<dbReference type="InterPro" id="IPR042197">
    <property type="entry name" value="Apaf_helical"/>
</dbReference>
<dbReference type="PROSITE" id="PS50104">
    <property type="entry name" value="TIR"/>
    <property type="match status" value="1"/>
</dbReference>
<dbReference type="InterPro" id="IPR002182">
    <property type="entry name" value="NB-ARC"/>
</dbReference>
<reference evidence="5 6" key="1">
    <citation type="submission" date="2024-08" db="EMBL/GenBank/DDBJ databases">
        <title>Insights into the chromosomal genome structure of Flemingia macrophylla.</title>
        <authorList>
            <person name="Ding Y."/>
            <person name="Zhao Y."/>
            <person name="Bi W."/>
            <person name="Wu M."/>
            <person name="Zhao G."/>
            <person name="Gong Y."/>
            <person name="Li W."/>
            <person name="Zhang P."/>
        </authorList>
    </citation>
    <scope>NUCLEOTIDE SEQUENCE [LARGE SCALE GENOMIC DNA]</scope>
    <source>
        <strain evidence="5">DYQJB</strain>
        <tissue evidence="5">Leaf</tissue>
    </source>
</reference>
<dbReference type="FunFam" id="3.40.50.10140:FF:000007">
    <property type="entry name" value="Disease resistance protein (TIR-NBS-LRR class)"/>
    <property type="match status" value="1"/>
</dbReference>
<evidence type="ECO:0000259" key="4">
    <source>
        <dbReference type="PROSITE" id="PS50104"/>
    </source>
</evidence>
<gene>
    <name evidence="5" type="ORF">Fmac_015627</name>
</gene>
<dbReference type="InterPro" id="IPR058192">
    <property type="entry name" value="WHD_ROQ1-like"/>
</dbReference>
<comment type="caution">
    <text evidence="5">The sequence shown here is derived from an EMBL/GenBank/DDBJ whole genome shotgun (WGS) entry which is preliminary data.</text>
</comment>
<evidence type="ECO:0000256" key="1">
    <source>
        <dbReference type="ARBA" id="ARBA00022614"/>
    </source>
</evidence>
<keyword evidence="1" id="KW-0433">Leucine-rich repeat</keyword>
<dbReference type="AlphaFoldDB" id="A0ABD1MF86"/>
<dbReference type="InterPro" id="IPR044974">
    <property type="entry name" value="Disease_R_plants"/>
</dbReference>
<dbReference type="Pfam" id="PF23282">
    <property type="entry name" value="WHD_ROQ1"/>
    <property type="match status" value="1"/>
</dbReference>
<evidence type="ECO:0000313" key="6">
    <source>
        <dbReference type="Proteomes" id="UP001603857"/>
    </source>
</evidence>
<dbReference type="Pfam" id="PF00931">
    <property type="entry name" value="NB-ARC"/>
    <property type="match status" value="1"/>
</dbReference>
<dbReference type="SUPFAM" id="SSF52200">
    <property type="entry name" value="Toll/Interleukin receptor TIR domain"/>
    <property type="match status" value="1"/>
</dbReference>
<keyword evidence="3" id="KW-0520">NAD</keyword>
<dbReference type="SUPFAM" id="SSF52540">
    <property type="entry name" value="P-loop containing nucleoside triphosphate hydrolases"/>
    <property type="match status" value="1"/>
</dbReference>
<organism evidence="5 6">
    <name type="scientific">Flemingia macrophylla</name>
    <dbReference type="NCBI Taxonomy" id="520843"/>
    <lineage>
        <taxon>Eukaryota</taxon>
        <taxon>Viridiplantae</taxon>
        <taxon>Streptophyta</taxon>
        <taxon>Embryophyta</taxon>
        <taxon>Tracheophyta</taxon>
        <taxon>Spermatophyta</taxon>
        <taxon>Magnoliopsida</taxon>
        <taxon>eudicotyledons</taxon>
        <taxon>Gunneridae</taxon>
        <taxon>Pentapetalae</taxon>
        <taxon>rosids</taxon>
        <taxon>fabids</taxon>
        <taxon>Fabales</taxon>
        <taxon>Fabaceae</taxon>
        <taxon>Papilionoideae</taxon>
        <taxon>50 kb inversion clade</taxon>
        <taxon>NPAAA clade</taxon>
        <taxon>indigoferoid/millettioid clade</taxon>
        <taxon>Phaseoleae</taxon>
        <taxon>Flemingia</taxon>
    </lineage>
</organism>